<dbReference type="InterPro" id="IPR019927">
    <property type="entry name" value="Ribosomal_uL3_bac/org-type"/>
</dbReference>
<evidence type="ECO:0000256" key="8">
    <source>
        <dbReference type="RuleBase" id="RU003905"/>
    </source>
</evidence>
<keyword evidence="11" id="KW-1185">Reference proteome</keyword>
<evidence type="ECO:0000256" key="1">
    <source>
        <dbReference type="ARBA" id="ARBA00004173"/>
    </source>
</evidence>
<protein>
    <recommendedName>
        <fullName evidence="7">Large ribosomal subunit protein uL3m</fullName>
    </recommendedName>
</protein>
<keyword evidence="6 8" id="KW-0687">Ribonucleoprotein</keyword>
<dbReference type="HAMAP" id="MF_01325_B">
    <property type="entry name" value="Ribosomal_uL3_B"/>
    <property type="match status" value="1"/>
</dbReference>
<feature type="compositionally biased region" description="Low complexity" evidence="9">
    <location>
        <begin position="192"/>
        <end position="225"/>
    </location>
</feature>
<evidence type="ECO:0000256" key="3">
    <source>
        <dbReference type="ARBA" id="ARBA00022946"/>
    </source>
</evidence>
<feature type="region of interest" description="Disordered" evidence="9">
    <location>
        <begin position="375"/>
        <end position="406"/>
    </location>
</feature>
<evidence type="ECO:0000256" key="9">
    <source>
        <dbReference type="SAM" id="MobiDB-lite"/>
    </source>
</evidence>
<dbReference type="STRING" id="105231.A0A1Y1I404"/>
<dbReference type="Proteomes" id="UP000054558">
    <property type="component" value="Unassembled WGS sequence"/>
</dbReference>
<keyword evidence="3" id="KW-0809">Transit peptide</keyword>
<dbReference type="AlphaFoldDB" id="A0A1Y1I404"/>
<dbReference type="NCBIfam" id="TIGR03625">
    <property type="entry name" value="L3_bact"/>
    <property type="match status" value="1"/>
</dbReference>
<dbReference type="PROSITE" id="PS00474">
    <property type="entry name" value="RIBOSOMAL_L3"/>
    <property type="match status" value="1"/>
</dbReference>
<dbReference type="GO" id="GO:0003735">
    <property type="term" value="F:structural constituent of ribosome"/>
    <property type="evidence" value="ECO:0000318"/>
    <property type="project" value="GO_Central"/>
</dbReference>
<feature type="compositionally biased region" description="Polar residues" evidence="9">
    <location>
        <begin position="72"/>
        <end position="84"/>
    </location>
</feature>
<dbReference type="FunFam" id="3.30.160.810:FF:000001">
    <property type="entry name" value="50S ribosomal protein L3"/>
    <property type="match status" value="1"/>
</dbReference>
<dbReference type="InterPro" id="IPR009000">
    <property type="entry name" value="Transl_B-barrel_sf"/>
</dbReference>
<keyword evidence="5" id="KW-0496">Mitochondrion</keyword>
<dbReference type="InterPro" id="IPR000597">
    <property type="entry name" value="Ribosomal_uL3"/>
</dbReference>
<comment type="subcellular location">
    <subcellularLocation>
        <location evidence="1">Mitochondrion</location>
    </subcellularLocation>
</comment>
<dbReference type="OrthoDB" id="274683at2759"/>
<evidence type="ECO:0000256" key="2">
    <source>
        <dbReference type="ARBA" id="ARBA00006540"/>
    </source>
</evidence>
<keyword evidence="4 8" id="KW-0689">Ribosomal protein</keyword>
<feature type="region of interest" description="Disordered" evidence="9">
    <location>
        <begin position="138"/>
        <end position="246"/>
    </location>
</feature>
<evidence type="ECO:0000256" key="4">
    <source>
        <dbReference type="ARBA" id="ARBA00022980"/>
    </source>
</evidence>
<evidence type="ECO:0000313" key="11">
    <source>
        <dbReference type="Proteomes" id="UP000054558"/>
    </source>
</evidence>
<gene>
    <name evidence="10" type="ORF">KFL_001670120</name>
</gene>
<comment type="similarity">
    <text evidence="2 8">Belongs to the universal ribosomal protein uL3 family.</text>
</comment>
<reference evidence="10 11" key="1">
    <citation type="journal article" date="2014" name="Nat. Commun.">
        <title>Klebsormidium flaccidum genome reveals primary factors for plant terrestrial adaptation.</title>
        <authorList>
            <person name="Hori K."/>
            <person name="Maruyama F."/>
            <person name="Fujisawa T."/>
            <person name="Togashi T."/>
            <person name="Yamamoto N."/>
            <person name="Seo M."/>
            <person name="Sato S."/>
            <person name="Yamada T."/>
            <person name="Mori H."/>
            <person name="Tajima N."/>
            <person name="Moriyama T."/>
            <person name="Ikeuchi M."/>
            <person name="Watanabe M."/>
            <person name="Wada H."/>
            <person name="Kobayashi K."/>
            <person name="Saito M."/>
            <person name="Masuda T."/>
            <person name="Sasaki-Sekimoto Y."/>
            <person name="Mashiguchi K."/>
            <person name="Awai K."/>
            <person name="Shimojima M."/>
            <person name="Masuda S."/>
            <person name="Iwai M."/>
            <person name="Nobusawa T."/>
            <person name="Narise T."/>
            <person name="Kondo S."/>
            <person name="Saito H."/>
            <person name="Sato R."/>
            <person name="Murakawa M."/>
            <person name="Ihara Y."/>
            <person name="Oshima-Yamada Y."/>
            <person name="Ohtaka K."/>
            <person name="Satoh M."/>
            <person name="Sonobe K."/>
            <person name="Ishii M."/>
            <person name="Ohtani R."/>
            <person name="Kanamori-Sato M."/>
            <person name="Honoki R."/>
            <person name="Miyazaki D."/>
            <person name="Mochizuki H."/>
            <person name="Umetsu J."/>
            <person name="Higashi K."/>
            <person name="Shibata D."/>
            <person name="Kamiya Y."/>
            <person name="Sato N."/>
            <person name="Nakamura Y."/>
            <person name="Tabata S."/>
            <person name="Ida S."/>
            <person name="Kurokawa K."/>
            <person name="Ohta H."/>
        </authorList>
    </citation>
    <scope>NUCLEOTIDE SEQUENCE [LARGE SCALE GENOMIC DNA]</scope>
    <source>
        <strain evidence="10 11">NIES-2285</strain>
    </source>
</reference>
<dbReference type="GO" id="GO:0005762">
    <property type="term" value="C:mitochondrial large ribosomal subunit"/>
    <property type="evidence" value="ECO:0000318"/>
    <property type="project" value="GO_Central"/>
</dbReference>
<name>A0A1Y1I404_KLENI</name>
<evidence type="ECO:0000256" key="6">
    <source>
        <dbReference type="ARBA" id="ARBA00023274"/>
    </source>
</evidence>
<feature type="region of interest" description="Disordered" evidence="9">
    <location>
        <begin position="56"/>
        <end position="99"/>
    </location>
</feature>
<evidence type="ECO:0000256" key="7">
    <source>
        <dbReference type="ARBA" id="ARBA00035209"/>
    </source>
</evidence>
<accession>A0A1Y1I404</accession>
<dbReference type="GO" id="GO:0006412">
    <property type="term" value="P:translation"/>
    <property type="evidence" value="ECO:0007669"/>
    <property type="project" value="InterPro"/>
</dbReference>
<dbReference type="Gene3D" id="3.30.160.810">
    <property type="match status" value="1"/>
</dbReference>
<dbReference type="FunFam" id="2.40.30.10:FF:000004">
    <property type="entry name" value="50S ribosomal protein L3"/>
    <property type="match status" value="1"/>
</dbReference>
<dbReference type="Pfam" id="PF00297">
    <property type="entry name" value="Ribosomal_L3"/>
    <property type="match status" value="1"/>
</dbReference>
<proteinExistence type="inferred from homology"/>
<dbReference type="PANTHER" id="PTHR11229:SF8">
    <property type="entry name" value="LARGE RIBOSOMAL SUBUNIT PROTEIN UL3M"/>
    <property type="match status" value="1"/>
</dbReference>
<dbReference type="EMBL" id="DF237116">
    <property type="protein sequence ID" value="GAQ83901.1"/>
    <property type="molecule type" value="Genomic_DNA"/>
</dbReference>
<dbReference type="InterPro" id="IPR019926">
    <property type="entry name" value="Ribosomal_uL3_CS"/>
</dbReference>
<dbReference type="SUPFAM" id="SSF50447">
    <property type="entry name" value="Translation proteins"/>
    <property type="match status" value="1"/>
</dbReference>
<dbReference type="PANTHER" id="PTHR11229">
    <property type="entry name" value="50S RIBOSOMAL PROTEIN L3"/>
    <property type="match status" value="1"/>
</dbReference>
<sequence>MAVRRELSRIVRSALQQRLAPGARVFSTTAAAPVEDTASPNKWSDGTFRRAECASDTVTTEPSEPGAASHGGVNSSRQERSQLQGRVGARESTRISGLGTSMRMSTLAAVQQRRDVPELNEEHLAALSQSLDAMWQRNADGSGLSSGPSALEQGLEGDFPLDGRFASESFAADAAGHSSEARNPPATPPPIASTSYGASSSSSATSSTGANIPPGVIPPSGVGNPAGAKTPSWLTPGPAVEPRPWGPDSMRTGVIAVKCGMTALWDEWGIRIPVTVLWVHENEVVQIKTDEKEGYTALQIGGGTKKAKQLTKPLLGHFIAQGANLKRRLHEFRVSPDAVLPIGTELHARHFVAGQYVDIQGTTIGKGFQGVMKRHGFKGGNASHGASKSHRSQGSTGGRQDPGKVFKNKKMAGQMGNETRTVQSVWIYKVDPARDLIYVRGQVPGHKGNFVFIRDALRKKPDTEVTPFPTFFAPPDEDLSAVTPMTAPAPDIDPYVVIIDELNG</sequence>
<dbReference type="Gene3D" id="2.40.30.10">
    <property type="entry name" value="Translation factors"/>
    <property type="match status" value="1"/>
</dbReference>
<evidence type="ECO:0000313" key="10">
    <source>
        <dbReference type="EMBL" id="GAQ83901.1"/>
    </source>
</evidence>
<evidence type="ECO:0000256" key="5">
    <source>
        <dbReference type="ARBA" id="ARBA00023128"/>
    </source>
</evidence>
<organism evidence="10 11">
    <name type="scientific">Klebsormidium nitens</name>
    <name type="common">Green alga</name>
    <name type="synonym">Ulothrix nitens</name>
    <dbReference type="NCBI Taxonomy" id="105231"/>
    <lineage>
        <taxon>Eukaryota</taxon>
        <taxon>Viridiplantae</taxon>
        <taxon>Streptophyta</taxon>
        <taxon>Klebsormidiophyceae</taxon>
        <taxon>Klebsormidiales</taxon>
        <taxon>Klebsormidiaceae</taxon>
        <taxon>Klebsormidium</taxon>
    </lineage>
</organism>